<evidence type="ECO:0000313" key="2">
    <source>
        <dbReference type="Proteomes" id="UP001370758"/>
    </source>
</evidence>
<dbReference type="AlphaFoldDB" id="A0AAV9W9E8"/>
<gene>
    <name evidence="1" type="ORF">TWF481_006740</name>
</gene>
<dbReference type="EMBL" id="JAVHJL010000004">
    <property type="protein sequence ID" value="KAK6504803.1"/>
    <property type="molecule type" value="Genomic_DNA"/>
</dbReference>
<proteinExistence type="predicted"/>
<keyword evidence="2" id="KW-1185">Reference proteome</keyword>
<protein>
    <submittedName>
        <fullName evidence="1">Uncharacterized protein</fullName>
    </submittedName>
</protein>
<organism evidence="1 2">
    <name type="scientific">Arthrobotrys musiformis</name>
    <dbReference type="NCBI Taxonomy" id="47236"/>
    <lineage>
        <taxon>Eukaryota</taxon>
        <taxon>Fungi</taxon>
        <taxon>Dikarya</taxon>
        <taxon>Ascomycota</taxon>
        <taxon>Pezizomycotina</taxon>
        <taxon>Orbiliomycetes</taxon>
        <taxon>Orbiliales</taxon>
        <taxon>Orbiliaceae</taxon>
        <taxon>Arthrobotrys</taxon>
    </lineage>
</organism>
<name>A0AAV9W9E8_9PEZI</name>
<comment type="caution">
    <text evidence="1">The sequence shown here is derived from an EMBL/GenBank/DDBJ whole genome shotgun (WGS) entry which is preliminary data.</text>
</comment>
<sequence length="67" mass="7312">MVDGEAEEISQDRLVASPEKETVVMKLDDGVCVCVMVYSGDGDGWWLVVGVDVDVDVCDDDDDDDRS</sequence>
<evidence type="ECO:0000313" key="1">
    <source>
        <dbReference type="EMBL" id="KAK6504803.1"/>
    </source>
</evidence>
<accession>A0AAV9W9E8</accession>
<dbReference type="Proteomes" id="UP001370758">
    <property type="component" value="Unassembled WGS sequence"/>
</dbReference>
<reference evidence="1 2" key="1">
    <citation type="submission" date="2023-08" db="EMBL/GenBank/DDBJ databases">
        <authorList>
            <person name="Palmer J.M."/>
        </authorList>
    </citation>
    <scope>NUCLEOTIDE SEQUENCE [LARGE SCALE GENOMIC DNA]</scope>
    <source>
        <strain evidence="1 2">TWF481</strain>
    </source>
</reference>